<reference evidence="1" key="1">
    <citation type="submission" date="2020-06" db="EMBL/GenBank/DDBJ databases">
        <authorList>
            <person name="Li T."/>
            <person name="Hu X."/>
            <person name="Zhang T."/>
            <person name="Song X."/>
            <person name="Zhang H."/>
            <person name="Dai N."/>
            <person name="Sheng W."/>
            <person name="Hou X."/>
            <person name="Wei L."/>
        </authorList>
    </citation>
    <scope>NUCLEOTIDE SEQUENCE</scope>
    <source>
        <strain evidence="1">G02</strain>
        <tissue evidence="1">Leaf</tissue>
    </source>
</reference>
<name>A0AAW2ILQ9_SESRA</name>
<dbReference type="AlphaFoldDB" id="A0AAW2ILQ9"/>
<accession>A0AAW2ILQ9</accession>
<protein>
    <submittedName>
        <fullName evidence="1">Uncharacterized protein</fullName>
    </submittedName>
</protein>
<dbReference type="EMBL" id="JACGWJ010001332">
    <property type="protein sequence ID" value="KAL0283065.1"/>
    <property type="molecule type" value="Genomic_DNA"/>
</dbReference>
<sequence>MEQPCNSWTAHWMAVMKSTAKGWVWNVPSRGPREWASRILLRLALRVAFIG</sequence>
<reference evidence="1" key="2">
    <citation type="journal article" date="2024" name="Plant">
        <title>Genomic evolution and insights into agronomic trait innovations of Sesamum species.</title>
        <authorList>
            <person name="Miao H."/>
            <person name="Wang L."/>
            <person name="Qu L."/>
            <person name="Liu H."/>
            <person name="Sun Y."/>
            <person name="Le M."/>
            <person name="Wang Q."/>
            <person name="Wei S."/>
            <person name="Zheng Y."/>
            <person name="Lin W."/>
            <person name="Duan Y."/>
            <person name="Cao H."/>
            <person name="Xiong S."/>
            <person name="Wang X."/>
            <person name="Wei L."/>
            <person name="Li C."/>
            <person name="Ma Q."/>
            <person name="Ju M."/>
            <person name="Zhao R."/>
            <person name="Li G."/>
            <person name="Mu C."/>
            <person name="Tian Q."/>
            <person name="Mei H."/>
            <person name="Zhang T."/>
            <person name="Gao T."/>
            <person name="Zhang H."/>
        </authorList>
    </citation>
    <scope>NUCLEOTIDE SEQUENCE</scope>
    <source>
        <strain evidence="1">G02</strain>
    </source>
</reference>
<evidence type="ECO:0000313" key="1">
    <source>
        <dbReference type="EMBL" id="KAL0283065.1"/>
    </source>
</evidence>
<gene>
    <name evidence="1" type="ORF">Sradi_7241500</name>
</gene>
<comment type="caution">
    <text evidence="1">The sequence shown here is derived from an EMBL/GenBank/DDBJ whole genome shotgun (WGS) entry which is preliminary data.</text>
</comment>
<proteinExistence type="predicted"/>
<organism evidence="1">
    <name type="scientific">Sesamum radiatum</name>
    <name type="common">Black benniseed</name>
    <dbReference type="NCBI Taxonomy" id="300843"/>
    <lineage>
        <taxon>Eukaryota</taxon>
        <taxon>Viridiplantae</taxon>
        <taxon>Streptophyta</taxon>
        <taxon>Embryophyta</taxon>
        <taxon>Tracheophyta</taxon>
        <taxon>Spermatophyta</taxon>
        <taxon>Magnoliopsida</taxon>
        <taxon>eudicotyledons</taxon>
        <taxon>Gunneridae</taxon>
        <taxon>Pentapetalae</taxon>
        <taxon>asterids</taxon>
        <taxon>lamiids</taxon>
        <taxon>Lamiales</taxon>
        <taxon>Pedaliaceae</taxon>
        <taxon>Sesamum</taxon>
    </lineage>
</organism>